<dbReference type="EMBL" id="UZAH01000684">
    <property type="protein sequence ID" value="VDO19180.1"/>
    <property type="molecule type" value="Genomic_DNA"/>
</dbReference>
<name>A0A183F3Q5_HELPZ</name>
<accession>A0A3P7TBA3</accession>
<organism evidence="2 3">
    <name type="scientific">Heligmosomoides polygyrus</name>
    <name type="common">Parasitic roundworm</name>
    <dbReference type="NCBI Taxonomy" id="6339"/>
    <lineage>
        <taxon>Eukaryota</taxon>
        <taxon>Metazoa</taxon>
        <taxon>Ecdysozoa</taxon>
        <taxon>Nematoda</taxon>
        <taxon>Chromadorea</taxon>
        <taxon>Rhabditida</taxon>
        <taxon>Rhabditina</taxon>
        <taxon>Rhabditomorpha</taxon>
        <taxon>Strongyloidea</taxon>
        <taxon>Heligmosomidae</taxon>
        <taxon>Heligmosomoides</taxon>
    </lineage>
</organism>
<reference evidence="3" key="2">
    <citation type="submission" date="2019-09" db="UniProtKB">
        <authorList>
            <consortium name="WormBaseParasite"/>
        </authorList>
    </citation>
    <scope>IDENTIFICATION</scope>
</reference>
<dbReference type="AlphaFoldDB" id="A0A183F3Q5"/>
<keyword evidence="2" id="KW-1185">Reference proteome</keyword>
<dbReference type="Proteomes" id="UP000050761">
    <property type="component" value="Unassembled WGS sequence"/>
</dbReference>
<proteinExistence type="predicted"/>
<protein>
    <submittedName>
        <fullName evidence="3">MOSC domain-containing protein</fullName>
    </submittedName>
</protein>
<gene>
    <name evidence="1" type="ORF">HPBE_LOCUS798</name>
</gene>
<evidence type="ECO:0000313" key="2">
    <source>
        <dbReference type="Proteomes" id="UP000050761"/>
    </source>
</evidence>
<evidence type="ECO:0000313" key="1">
    <source>
        <dbReference type="EMBL" id="VDO19180.1"/>
    </source>
</evidence>
<dbReference type="WBParaSite" id="HPBE_0000079701-mRNA-1">
    <property type="protein sequence ID" value="HPBE_0000079701-mRNA-1"/>
    <property type="gene ID" value="HPBE_0000079701"/>
</dbReference>
<accession>A0A183F3Q5</accession>
<reference evidence="1 2" key="1">
    <citation type="submission" date="2018-11" db="EMBL/GenBank/DDBJ databases">
        <authorList>
            <consortium name="Pathogen Informatics"/>
        </authorList>
    </citation>
    <scope>NUCLEOTIDE SEQUENCE [LARGE SCALE GENOMIC DNA]</scope>
</reference>
<evidence type="ECO:0000313" key="3">
    <source>
        <dbReference type="WBParaSite" id="HPBE_0000079701-mRNA-1"/>
    </source>
</evidence>
<sequence length="79" mass="8390">MSIGDATVSDVSTGQRAADWIEIRLQHGIGGGRRAPCRPADGQIGDAALIARRPAKRLPTVAVRYDDVLPVHFVGGRIS</sequence>